<dbReference type="AlphaFoldDB" id="A0A388JUM2"/>
<reference evidence="2 3" key="1">
    <citation type="journal article" date="2018" name="Cell">
        <title>The Chara Genome: Secondary Complexity and Implications for Plant Terrestrialization.</title>
        <authorList>
            <person name="Nishiyama T."/>
            <person name="Sakayama H."/>
            <person name="Vries J.D."/>
            <person name="Buschmann H."/>
            <person name="Saint-Marcoux D."/>
            <person name="Ullrich K.K."/>
            <person name="Haas F.B."/>
            <person name="Vanderstraeten L."/>
            <person name="Becker D."/>
            <person name="Lang D."/>
            <person name="Vosolsobe S."/>
            <person name="Rombauts S."/>
            <person name="Wilhelmsson P.K.I."/>
            <person name="Janitza P."/>
            <person name="Kern R."/>
            <person name="Heyl A."/>
            <person name="Rumpler F."/>
            <person name="Villalobos L.I.A.C."/>
            <person name="Clay J.M."/>
            <person name="Skokan R."/>
            <person name="Toyoda A."/>
            <person name="Suzuki Y."/>
            <person name="Kagoshima H."/>
            <person name="Schijlen E."/>
            <person name="Tajeshwar N."/>
            <person name="Catarino B."/>
            <person name="Hetherington A.J."/>
            <person name="Saltykova A."/>
            <person name="Bonnot C."/>
            <person name="Breuninger H."/>
            <person name="Symeonidi A."/>
            <person name="Radhakrishnan G.V."/>
            <person name="Van Nieuwerburgh F."/>
            <person name="Deforce D."/>
            <person name="Chang C."/>
            <person name="Karol K.G."/>
            <person name="Hedrich R."/>
            <person name="Ulvskov P."/>
            <person name="Glockner G."/>
            <person name="Delwiche C.F."/>
            <person name="Petrasek J."/>
            <person name="Van de Peer Y."/>
            <person name="Friml J."/>
            <person name="Beilby M."/>
            <person name="Dolan L."/>
            <person name="Kohara Y."/>
            <person name="Sugano S."/>
            <person name="Fujiyama A."/>
            <person name="Delaux P.-M."/>
            <person name="Quint M."/>
            <person name="TheiBen G."/>
            <person name="Hagemann M."/>
            <person name="Harholt J."/>
            <person name="Dunand C."/>
            <person name="Zachgo S."/>
            <person name="Langdale J."/>
            <person name="Maumus F."/>
            <person name="Straeten D.V.D."/>
            <person name="Gould S.B."/>
            <person name="Rensing S.A."/>
        </authorList>
    </citation>
    <scope>NUCLEOTIDE SEQUENCE [LARGE SCALE GENOMIC DNA]</scope>
    <source>
        <strain evidence="2 3">S276</strain>
    </source>
</reference>
<feature type="region of interest" description="Disordered" evidence="1">
    <location>
        <begin position="1"/>
        <end position="46"/>
    </location>
</feature>
<dbReference type="Proteomes" id="UP000265515">
    <property type="component" value="Unassembled WGS sequence"/>
</dbReference>
<evidence type="ECO:0000313" key="3">
    <source>
        <dbReference type="Proteomes" id="UP000265515"/>
    </source>
</evidence>
<dbReference type="EMBL" id="BFEA01000020">
    <property type="protein sequence ID" value="GBG61501.1"/>
    <property type="molecule type" value="Genomic_DNA"/>
</dbReference>
<comment type="caution">
    <text evidence="2">The sequence shown here is derived from an EMBL/GenBank/DDBJ whole genome shotgun (WGS) entry which is preliminary data.</text>
</comment>
<evidence type="ECO:0000256" key="1">
    <source>
        <dbReference type="SAM" id="MobiDB-lite"/>
    </source>
</evidence>
<dbReference type="Gramene" id="GBG61501">
    <property type="protein sequence ID" value="GBG61501"/>
    <property type="gene ID" value="CBR_g21844"/>
</dbReference>
<evidence type="ECO:0000313" key="2">
    <source>
        <dbReference type="EMBL" id="GBG61501.1"/>
    </source>
</evidence>
<accession>A0A388JUM2</accession>
<protein>
    <submittedName>
        <fullName evidence="2">Uncharacterized protein</fullName>
    </submittedName>
</protein>
<gene>
    <name evidence="2" type="ORF">CBR_g21844</name>
</gene>
<organism evidence="2 3">
    <name type="scientific">Chara braunii</name>
    <name type="common">Braun's stonewort</name>
    <dbReference type="NCBI Taxonomy" id="69332"/>
    <lineage>
        <taxon>Eukaryota</taxon>
        <taxon>Viridiplantae</taxon>
        <taxon>Streptophyta</taxon>
        <taxon>Charophyceae</taxon>
        <taxon>Charales</taxon>
        <taxon>Characeae</taxon>
        <taxon>Chara</taxon>
    </lineage>
</organism>
<name>A0A388JUM2_CHABU</name>
<sequence>METNPEDVGVVKTGGGRVVGRWVTDEDKTKGNKDGEDGGDEVRGGEVAEVETGRAVVGETRRGDSAGGNAGVAKDTMEEHTDTKGDIATAGRVAPTESIVETTKADEEEVANRKGAARVTNGMEGVTKVDEDAGAIGAGALDVALVTNNKEIAFSYVVKDTHTQGTVKADLEACTQECARAIRCCGLLPFEAIVL</sequence>
<keyword evidence="3" id="KW-1185">Reference proteome</keyword>
<proteinExistence type="predicted"/>
<feature type="compositionally biased region" description="Basic and acidic residues" evidence="1">
    <location>
        <begin position="23"/>
        <end position="46"/>
    </location>
</feature>